<organism evidence="2 3">
    <name type="scientific">Lentilactobacillus diolivorans DSM 14421</name>
    <dbReference type="NCBI Taxonomy" id="1423739"/>
    <lineage>
        <taxon>Bacteria</taxon>
        <taxon>Bacillati</taxon>
        <taxon>Bacillota</taxon>
        <taxon>Bacilli</taxon>
        <taxon>Lactobacillales</taxon>
        <taxon>Lactobacillaceae</taxon>
        <taxon>Lentilactobacillus</taxon>
    </lineage>
</organism>
<evidence type="ECO:0000256" key="1">
    <source>
        <dbReference type="SAM" id="SignalP"/>
    </source>
</evidence>
<dbReference type="AlphaFoldDB" id="A0A0R1S117"/>
<dbReference type="Proteomes" id="UP000052013">
    <property type="component" value="Unassembled WGS sequence"/>
</dbReference>
<evidence type="ECO:0008006" key="4">
    <source>
        <dbReference type="Google" id="ProtNLM"/>
    </source>
</evidence>
<reference evidence="2 3" key="1">
    <citation type="journal article" date="2015" name="Genome Announc.">
        <title>Expanding the biotechnology potential of lactobacilli through comparative genomics of 213 strains and associated genera.</title>
        <authorList>
            <person name="Sun Z."/>
            <person name="Harris H.M."/>
            <person name="McCann A."/>
            <person name="Guo C."/>
            <person name="Argimon S."/>
            <person name="Zhang W."/>
            <person name="Yang X."/>
            <person name="Jeffery I.B."/>
            <person name="Cooney J.C."/>
            <person name="Kagawa T.F."/>
            <person name="Liu W."/>
            <person name="Song Y."/>
            <person name="Salvetti E."/>
            <person name="Wrobel A."/>
            <person name="Rasinkangas P."/>
            <person name="Parkhill J."/>
            <person name="Rea M.C."/>
            <person name="O'Sullivan O."/>
            <person name="Ritari J."/>
            <person name="Douillard F.P."/>
            <person name="Paul Ross R."/>
            <person name="Yang R."/>
            <person name="Briner A.E."/>
            <person name="Felis G.E."/>
            <person name="de Vos W.M."/>
            <person name="Barrangou R."/>
            <person name="Klaenhammer T.R."/>
            <person name="Caufield P.W."/>
            <person name="Cui Y."/>
            <person name="Zhang H."/>
            <person name="O'Toole P.W."/>
        </authorList>
    </citation>
    <scope>NUCLEOTIDE SEQUENCE [LARGE SCALE GENOMIC DNA]</scope>
    <source>
        <strain evidence="2 3">DSM 14421</strain>
    </source>
</reference>
<accession>A0A0R1S117</accession>
<dbReference type="PATRIC" id="fig|1423739.3.peg.1855"/>
<feature type="chain" id="PRO_5006410261" description="Extracellular protein" evidence="1">
    <location>
        <begin position="30"/>
        <end position="157"/>
    </location>
</feature>
<sequence length="157" mass="17758">MNQLKKMLSILLVSLSLGLAFLTANQQTAAANSDTTIPTAFRGTWYQYAGQKQWNVTKITKHSFQNYMANSKKHRISSNLITATPSTSGDNKLSIAKHKTKSRTAYTFFPDKNNGYFWIQTAKINGKRQKVLVNFTVQPKMSVISTKGQYTKDYSYN</sequence>
<protein>
    <recommendedName>
        <fullName evidence="4">Extracellular protein</fullName>
    </recommendedName>
</protein>
<name>A0A0R1S117_9LACO</name>
<comment type="caution">
    <text evidence="2">The sequence shown here is derived from an EMBL/GenBank/DDBJ whole genome shotgun (WGS) entry which is preliminary data.</text>
</comment>
<gene>
    <name evidence="2" type="ORF">FC85_GL001772</name>
</gene>
<proteinExistence type="predicted"/>
<dbReference type="EMBL" id="AZEY01000105">
    <property type="protein sequence ID" value="KRL62902.1"/>
    <property type="molecule type" value="Genomic_DNA"/>
</dbReference>
<evidence type="ECO:0000313" key="3">
    <source>
        <dbReference type="Proteomes" id="UP000052013"/>
    </source>
</evidence>
<evidence type="ECO:0000313" key="2">
    <source>
        <dbReference type="EMBL" id="KRL62902.1"/>
    </source>
</evidence>
<feature type="signal peptide" evidence="1">
    <location>
        <begin position="1"/>
        <end position="29"/>
    </location>
</feature>
<keyword evidence="1" id="KW-0732">Signal</keyword>